<dbReference type="GO" id="GO:0005737">
    <property type="term" value="C:cytoplasm"/>
    <property type="evidence" value="ECO:0007669"/>
    <property type="project" value="UniProtKB-SubCell"/>
</dbReference>
<feature type="active site" evidence="8">
    <location>
        <position position="500"/>
    </location>
</feature>
<name>A0A0D2WK08_CAPO3</name>
<dbReference type="PANTHER" id="PTHR10336:SF36">
    <property type="entry name" value="1-PHOSPHATIDYLINOSITOL 4,5-BISPHOSPHATE PHOSPHODIESTERASE BETA-4"/>
    <property type="match status" value="1"/>
</dbReference>
<dbReference type="InterPro" id="IPR015359">
    <property type="entry name" value="PLC_EF-hand-like"/>
</dbReference>
<feature type="compositionally biased region" description="Low complexity" evidence="11">
    <location>
        <begin position="652"/>
        <end position="690"/>
    </location>
</feature>
<dbReference type="InterPro" id="IPR035892">
    <property type="entry name" value="C2_domain_sf"/>
</dbReference>
<dbReference type="GO" id="GO:0016042">
    <property type="term" value="P:lipid catabolic process"/>
    <property type="evidence" value="ECO:0007669"/>
    <property type="project" value="UniProtKB-KW"/>
</dbReference>
<feature type="domain" description="C2" evidence="12">
    <location>
        <begin position="848"/>
        <end position="969"/>
    </location>
</feature>
<dbReference type="Gene3D" id="3.20.20.190">
    <property type="entry name" value="Phosphatidylinositol (PI) phosphodiesterase"/>
    <property type="match status" value="1"/>
</dbReference>
<feature type="active site" evidence="8">
    <location>
        <position position="455"/>
    </location>
</feature>
<keyword evidence="7" id="KW-0807">Transducer</keyword>
<sequence length="1074" mass="117297">MAKRSEPVVSESPSVSRKTSIAASAASPSPMQSPASTTSNASSATNTSSTPSTPLSRDDSESGNDTPTANGAKPSFTLVKTHSKVSTFFGSDKSGLVMEPMFAVKDEAAQPLLRGKSIKGRTAPAVVNSDKPVIKCDLSPTKCIEMLRIGTTLLSFTNESKPQLNHFCLSAYCHQIVYKSAQRRIGDTQEFTIDVASIKEVRLGKVAKNWDKNARKYNIDEATTFTIVYGQHMLDVNFLHVFAATEQTFGIWVKGLRALVATARESVRESTQLSLKKYYIDAYVPKTGLISLRKVVHSIGKDKKKHTKQILQSMGFAYSKKVGVSPELFPFERYCALFNKANTRVDIAEVFNTVRSQLRGLPPAKDLDPNATLTLAHFREFLRKMQDQTLTEEQTLTLLRRYEPNNALKEQKLLSLDGFALYLLSEDNAVLRPDHLPVYQDMTQPLAHYFIKSSHNTYLTGHQLRGESSVEMYIQVLLSGCRCIELDCWDGDDGEPIIYHGHTLTSKIKFYDVIKAIRDYAFETTPYPVILSFENHCSIPQQKKMALYCRTLFKDLLLDEFLDGDSLPEKLPSPDDLRYKILIKNKKRRDIAGGPLSNLSSVSSVSSTRASAAAISVPSFAAVELAVSDADGVAVDGNGTATASPAPPASPSPTNGVVTPSTTGSSATSLSAAVTPSATTSSGTPTNSNTENEPVIEEEDDPDFVANESSSPSGFVAPVHEPQKTGRQIAEELSELVIYTEPIPFKSFADSRENARCNQMCSFGEATAEKHQKKSARDFMLYNMRQFSRIYPSGKRIDSTNYNPQPHWNSGCQMAALNYQTPDLPMQLNMAKFSVNGRCGYVLKPYVMREDIGFDPNDNTVEHVVPINLVVDVISAQLPTVSVVSPFVDVEVHGLPVDSCRKRTAATNNTTPFPMWKEQVSQKVILPEIATLRFVVYDTSLAGLAVVVGVATLPLNSVRVGYRQIPLKTVRGERLDLCNLFVRIQELEIIPEQHADFMAALMHPTSAEDKHSDLLGALMGGGGAEPDAPGFGTPPRAKPTSETLKSSSATSASPVAAASAPVTGDDGEELITAL</sequence>
<dbReference type="InterPro" id="IPR001849">
    <property type="entry name" value="PH_domain"/>
</dbReference>
<keyword evidence="9" id="KW-0479">Metal-binding</keyword>
<dbReference type="GO" id="GO:0004435">
    <property type="term" value="F:phosphatidylinositol-4,5-bisphosphate phospholipase C activity"/>
    <property type="evidence" value="ECO:0007669"/>
    <property type="project" value="UniProtKB-EC"/>
</dbReference>
<dbReference type="Pfam" id="PF00388">
    <property type="entry name" value="PI-PLC-X"/>
    <property type="match status" value="1"/>
</dbReference>
<dbReference type="Gene3D" id="1.10.238.10">
    <property type="entry name" value="EF-hand"/>
    <property type="match status" value="1"/>
</dbReference>
<dbReference type="Pfam" id="PF09279">
    <property type="entry name" value="EF-hand_like"/>
    <property type="match status" value="1"/>
</dbReference>
<keyword evidence="5 10" id="KW-0442">Lipid degradation</keyword>
<dbReference type="SUPFAM" id="SSF51695">
    <property type="entry name" value="PLC-like phosphodiesterases"/>
    <property type="match status" value="1"/>
</dbReference>
<comment type="catalytic activity">
    <reaction evidence="10">
        <text>a 1,2-diacyl-sn-glycero-3-phospho-(1D-myo-inositol-4,5-bisphosphate) + H2O = 1D-myo-inositol 1,4,5-trisphosphate + a 1,2-diacyl-sn-glycerol + H(+)</text>
        <dbReference type="Rhea" id="RHEA:33179"/>
        <dbReference type="ChEBI" id="CHEBI:15377"/>
        <dbReference type="ChEBI" id="CHEBI:15378"/>
        <dbReference type="ChEBI" id="CHEBI:17815"/>
        <dbReference type="ChEBI" id="CHEBI:58456"/>
        <dbReference type="ChEBI" id="CHEBI:203600"/>
        <dbReference type="EC" id="3.1.4.11"/>
    </reaction>
</comment>
<accession>A0A0D2WK08</accession>
<dbReference type="GO" id="GO:0005509">
    <property type="term" value="F:calcium ion binding"/>
    <property type="evidence" value="ECO:0007669"/>
    <property type="project" value="InterPro"/>
</dbReference>
<organism evidence="14 15">
    <name type="scientific">Capsaspora owczarzaki (strain ATCC 30864)</name>
    <dbReference type="NCBI Taxonomy" id="595528"/>
    <lineage>
        <taxon>Eukaryota</taxon>
        <taxon>Filasterea</taxon>
        <taxon>Capsaspora</taxon>
    </lineage>
</organism>
<keyword evidence="4 10" id="KW-0378">Hydrolase</keyword>
<protein>
    <recommendedName>
        <fullName evidence="2 10">Phosphoinositide phospholipase C</fullName>
        <ecNumber evidence="2 10">3.1.4.11</ecNumber>
    </recommendedName>
</protein>
<dbReference type="InterPro" id="IPR000909">
    <property type="entry name" value="PLipase_C_PInositol-sp_X_dom"/>
</dbReference>
<keyword evidence="3" id="KW-0963">Cytoplasm</keyword>
<comment type="subcellular location">
    <subcellularLocation>
        <location evidence="1">Cytoplasm</location>
    </subcellularLocation>
</comment>
<dbReference type="Proteomes" id="UP000008743">
    <property type="component" value="Unassembled WGS sequence"/>
</dbReference>
<dbReference type="InParanoid" id="A0A0D2WK08"/>
<dbReference type="SMART" id="SM00149">
    <property type="entry name" value="PLCYc"/>
    <property type="match status" value="1"/>
</dbReference>
<dbReference type="Pfam" id="PF00387">
    <property type="entry name" value="PI-PLC-Y"/>
    <property type="match status" value="1"/>
</dbReference>
<dbReference type="InterPro" id="IPR001711">
    <property type="entry name" value="PLipase_C_Pinositol-sp_Y"/>
</dbReference>
<evidence type="ECO:0000259" key="12">
    <source>
        <dbReference type="PROSITE" id="PS50004"/>
    </source>
</evidence>
<feature type="region of interest" description="Disordered" evidence="11">
    <location>
        <begin position="1016"/>
        <end position="1074"/>
    </location>
</feature>
<dbReference type="PROSITE" id="PS50007">
    <property type="entry name" value="PIPLC_X_DOMAIN"/>
    <property type="match status" value="1"/>
</dbReference>
<feature type="compositionally biased region" description="Acidic residues" evidence="11">
    <location>
        <begin position="1065"/>
        <end position="1074"/>
    </location>
</feature>
<evidence type="ECO:0000313" key="14">
    <source>
        <dbReference type="EMBL" id="KJE90495.1"/>
    </source>
</evidence>
<dbReference type="AlphaFoldDB" id="A0A0D2WK08"/>
<dbReference type="InterPro" id="IPR011992">
    <property type="entry name" value="EF-hand-dom_pair"/>
</dbReference>
<dbReference type="Pfam" id="PF00168">
    <property type="entry name" value="C2"/>
    <property type="match status" value="1"/>
</dbReference>
<feature type="binding site" evidence="9">
    <location>
        <position position="456"/>
    </location>
    <ligand>
        <name>Ca(2+)</name>
        <dbReference type="ChEBI" id="CHEBI:29108"/>
    </ligand>
</feature>
<dbReference type="Gene3D" id="2.30.29.240">
    <property type="match status" value="1"/>
</dbReference>
<dbReference type="Gene3D" id="2.60.40.150">
    <property type="entry name" value="C2 domain"/>
    <property type="match status" value="1"/>
</dbReference>
<dbReference type="SUPFAM" id="SSF47473">
    <property type="entry name" value="EF-hand"/>
    <property type="match status" value="1"/>
</dbReference>
<dbReference type="InterPro" id="IPR001192">
    <property type="entry name" value="PI-PLC_fam"/>
</dbReference>
<evidence type="ECO:0000256" key="6">
    <source>
        <dbReference type="ARBA" id="ARBA00023098"/>
    </source>
</evidence>
<feature type="compositionally biased region" description="Low complexity" evidence="11">
    <location>
        <begin position="7"/>
        <end position="54"/>
    </location>
</feature>
<evidence type="ECO:0000256" key="5">
    <source>
        <dbReference type="ARBA" id="ARBA00022963"/>
    </source>
</evidence>
<evidence type="ECO:0000256" key="11">
    <source>
        <dbReference type="SAM" id="MobiDB-lite"/>
    </source>
</evidence>
<comment type="cofactor">
    <cofactor evidence="9">
        <name>Ca(2+)</name>
        <dbReference type="ChEBI" id="CHEBI:29108"/>
    </cofactor>
    <text evidence="9">Binds 1 Ca(2+) ion per subunit.</text>
</comment>
<dbReference type="CDD" id="cd08558">
    <property type="entry name" value="PI-PLCc_eukaryota"/>
    <property type="match status" value="1"/>
</dbReference>
<dbReference type="FunFam" id="3.20.20.190:FF:000039">
    <property type="entry name" value="Phosphoinositide phospholipase C"/>
    <property type="match status" value="1"/>
</dbReference>
<dbReference type="FunFam" id="1.10.238.10:FF:000005">
    <property type="entry name" value="Phosphoinositide phospholipase C"/>
    <property type="match status" value="1"/>
</dbReference>
<dbReference type="GO" id="GO:0046488">
    <property type="term" value="P:phosphatidylinositol metabolic process"/>
    <property type="evidence" value="ECO:0007669"/>
    <property type="project" value="TreeGrafter"/>
</dbReference>
<keyword evidence="6 10" id="KW-0443">Lipid metabolism</keyword>
<dbReference type="SMART" id="SM00148">
    <property type="entry name" value="PLCXc"/>
    <property type="match status" value="1"/>
</dbReference>
<dbReference type="SMART" id="SM00239">
    <property type="entry name" value="C2"/>
    <property type="match status" value="1"/>
</dbReference>
<dbReference type="eggNOG" id="KOG1265">
    <property type="taxonomic scope" value="Eukaryota"/>
</dbReference>
<feature type="region of interest" description="Disordered" evidence="11">
    <location>
        <begin position="638"/>
        <end position="695"/>
    </location>
</feature>
<evidence type="ECO:0000256" key="9">
    <source>
        <dbReference type="PIRSR" id="PIRSR000956-2"/>
    </source>
</evidence>
<evidence type="ECO:0000256" key="1">
    <source>
        <dbReference type="ARBA" id="ARBA00004496"/>
    </source>
</evidence>
<feature type="region of interest" description="Disordered" evidence="11">
    <location>
        <begin position="1"/>
        <end position="75"/>
    </location>
</feature>
<dbReference type="InterPro" id="IPR016280">
    <property type="entry name" value="PLC-beta"/>
</dbReference>
<dbReference type="CDD" id="cd00275">
    <property type="entry name" value="C2_PLC_like"/>
    <property type="match status" value="1"/>
</dbReference>
<proteinExistence type="predicted"/>
<dbReference type="PRINTS" id="PR00390">
    <property type="entry name" value="PHPHLIPASEC"/>
</dbReference>
<dbReference type="SUPFAM" id="SSF50729">
    <property type="entry name" value="PH domain-like"/>
    <property type="match status" value="1"/>
</dbReference>
<dbReference type="PROSITE" id="PS50008">
    <property type="entry name" value="PIPLC_Y_DOMAIN"/>
    <property type="match status" value="1"/>
</dbReference>
<evidence type="ECO:0000256" key="4">
    <source>
        <dbReference type="ARBA" id="ARBA00022801"/>
    </source>
</evidence>
<dbReference type="InterPro" id="IPR000008">
    <property type="entry name" value="C2_dom"/>
</dbReference>
<gene>
    <name evidence="14" type="ORF">CAOG_001805</name>
</gene>
<dbReference type="EMBL" id="KE346361">
    <property type="protein sequence ID" value="KJE90495.1"/>
    <property type="molecule type" value="Genomic_DNA"/>
</dbReference>
<evidence type="ECO:0000256" key="3">
    <source>
        <dbReference type="ARBA" id="ARBA00022490"/>
    </source>
</evidence>
<keyword evidence="15" id="KW-1185">Reference proteome</keyword>
<reference evidence="15" key="1">
    <citation type="submission" date="2011-02" db="EMBL/GenBank/DDBJ databases">
        <title>The Genome Sequence of Capsaspora owczarzaki ATCC 30864.</title>
        <authorList>
            <person name="Russ C."/>
            <person name="Cuomo C."/>
            <person name="Burger G."/>
            <person name="Gray M.W."/>
            <person name="Holland P.W.H."/>
            <person name="King N."/>
            <person name="Lang F.B.F."/>
            <person name="Roger A.J."/>
            <person name="Ruiz-Trillo I."/>
            <person name="Young S.K."/>
            <person name="Zeng Q."/>
            <person name="Gargeya S."/>
            <person name="Alvarado L."/>
            <person name="Berlin A."/>
            <person name="Chapman S.B."/>
            <person name="Chen Z."/>
            <person name="Freedman E."/>
            <person name="Gellesch M."/>
            <person name="Goldberg J."/>
            <person name="Griggs A."/>
            <person name="Gujja S."/>
            <person name="Heilman E."/>
            <person name="Heiman D."/>
            <person name="Howarth C."/>
            <person name="Mehta T."/>
            <person name="Neiman D."/>
            <person name="Pearson M."/>
            <person name="Roberts A."/>
            <person name="Saif S."/>
            <person name="Shea T."/>
            <person name="Shenoy N."/>
            <person name="Sisk P."/>
            <person name="Stolte C."/>
            <person name="Sykes S."/>
            <person name="White J."/>
            <person name="Yandava C."/>
            <person name="Haas B."/>
            <person name="Nusbaum C."/>
            <person name="Birren B."/>
        </authorList>
    </citation>
    <scope>NUCLEOTIDE SEQUENCE</scope>
    <source>
        <strain evidence="15">ATCC 30864</strain>
    </source>
</reference>
<dbReference type="GO" id="GO:0048015">
    <property type="term" value="P:phosphatidylinositol-mediated signaling"/>
    <property type="evidence" value="ECO:0007669"/>
    <property type="project" value="TreeGrafter"/>
</dbReference>
<dbReference type="PhylomeDB" id="A0A0D2WK08"/>
<dbReference type="Pfam" id="PF16457">
    <property type="entry name" value="PH_12"/>
    <property type="match status" value="1"/>
</dbReference>
<evidence type="ECO:0000313" key="15">
    <source>
        <dbReference type="Proteomes" id="UP000008743"/>
    </source>
</evidence>
<dbReference type="EC" id="3.1.4.11" evidence="2 10"/>
<dbReference type="GO" id="GO:0051209">
    <property type="term" value="P:release of sequestered calcium ion into cytosol"/>
    <property type="evidence" value="ECO:0007669"/>
    <property type="project" value="TreeGrafter"/>
</dbReference>
<dbReference type="InterPro" id="IPR017946">
    <property type="entry name" value="PLC-like_Pdiesterase_TIM-brl"/>
</dbReference>
<dbReference type="PIRSF" id="PIRSF000956">
    <property type="entry name" value="PLC-beta"/>
    <property type="match status" value="1"/>
</dbReference>
<evidence type="ECO:0000256" key="10">
    <source>
        <dbReference type="RuleBase" id="RU361133"/>
    </source>
</evidence>
<dbReference type="STRING" id="595528.A0A0D2WK08"/>
<dbReference type="PROSITE" id="PS50004">
    <property type="entry name" value="C2"/>
    <property type="match status" value="1"/>
</dbReference>
<evidence type="ECO:0000256" key="7">
    <source>
        <dbReference type="ARBA" id="ARBA00023224"/>
    </source>
</evidence>
<dbReference type="FunCoup" id="A0A0D2WK08">
    <property type="interactions" value="117"/>
</dbReference>
<feature type="binding site" evidence="9">
    <location>
        <position position="485"/>
    </location>
    <ligand>
        <name>Ca(2+)</name>
        <dbReference type="ChEBI" id="CHEBI:29108"/>
    </ligand>
</feature>
<evidence type="ECO:0000256" key="8">
    <source>
        <dbReference type="PIRSR" id="PIRSR000956-1"/>
    </source>
</evidence>
<evidence type="ECO:0000259" key="13">
    <source>
        <dbReference type="PROSITE" id="PS50008"/>
    </source>
</evidence>
<feature type="compositionally biased region" description="Low complexity" evidence="11">
    <location>
        <begin position="1046"/>
        <end position="1063"/>
    </location>
</feature>
<dbReference type="OrthoDB" id="269822at2759"/>
<dbReference type="PANTHER" id="PTHR10336">
    <property type="entry name" value="PHOSPHOINOSITIDE-SPECIFIC PHOSPHOLIPASE C FAMILY PROTEIN"/>
    <property type="match status" value="1"/>
</dbReference>
<dbReference type="SUPFAM" id="SSF49562">
    <property type="entry name" value="C2 domain (Calcium/lipid-binding domain, CaLB)"/>
    <property type="match status" value="1"/>
</dbReference>
<feature type="binding site" evidence="9">
    <location>
        <position position="534"/>
    </location>
    <ligand>
        <name>Ca(2+)</name>
        <dbReference type="ChEBI" id="CHEBI:29108"/>
    </ligand>
</feature>
<feature type="binding site" evidence="9">
    <location>
        <position position="487"/>
    </location>
    <ligand>
        <name>Ca(2+)</name>
        <dbReference type="ChEBI" id="CHEBI:29108"/>
    </ligand>
</feature>
<keyword evidence="9" id="KW-0106">Calcium</keyword>
<evidence type="ECO:0000256" key="2">
    <source>
        <dbReference type="ARBA" id="ARBA00012368"/>
    </source>
</evidence>
<feature type="domain" description="PI-PLC Y-box" evidence="13">
    <location>
        <begin position="733"/>
        <end position="849"/>
    </location>
</feature>